<keyword evidence="2" id="KW-1185">Reference proteome</keyword>
<dbReference type="Pfam" id="PF20116">
    <property type="entry name" value="DUF6506"/>
    <property type="match status" value="1"/>
</dbReference>
<protein>
    <submittedName>
        <fullName evidence="1">Uncharacterized protein</fullName>
    </submittedName>
</protein>
<name>A0A6N9YPY4_9ACTN</name>
<accession>A0A6N9YPY4</accession>
<dbReference type="InterPro" id="IPR045441">
    <property type="entry name" value="DUF6506"/>
</dbReference>
<proteinExistence type="predicted"/>
<dbReference type="RefSeq" id="WP_163819660.1">
    <property type="nucleotide sequence ID" value="NZ_JAAGOB010000008.1"/>
</dbReference>
<dbReference type="Proteomes" id="UP000469185">
    <property type="component" value="Unassembled WGS sequence"/>
</dbReference>
<evidence type="ECO:0000313" key="2">
    <source>
        <dbReference type="Proteomes" id="UP000469185"/>
    </source>
</evidence>
<dbReference type="AlphaFoldDB" id="A0A6N9YPY4"/>
<organism evidence="1 2">
    <name type="scientific">Phytoactinopolyspora alkaliphila</name>
    <dbReference type="NCBI Taxonomy" id="1783498"/>
    <lineage>
        <taxon>Bacteria</taxon>
        <taxon>Bacillati</taxon>
        <taxon>Actinomycetota</taxon>
        <taxon>Actinomycetes</taxon>
        <taxon>Jiangellales</taxon>
        <taxon>Jiangellaceae</taxon>
        <taxon>Phytoactinopolyspora</taxon>
    </lineage>
</organism>
<gene>
    <name evidence="1" type="ORF">G1H11_16405</name>
</gene>
<sequence length="103" mass="10702">MSISWAYIYEHPGTDPVADRTVVEREGLRTLLVPVPDPAVAPDVAVELIDEGVGLIELCGGFSIVAAAKVAEAVQGRVPIGHVTFAVDSVPAAAVYAAAFEES</sequence>
<comment type="caution">
    <text evidence="1">The sequence shown here is derived from an EMBL/GenBank/DDBJ whole genome shotgun (WGS) entry which is preliminary data.</text>
</comment>
<dbReference type="EMBL" id="JAAGOB010000008">
    <property type="protein sequence ID" value="NED96889.1"/>
    <property type="molecule type" value="Genomic_DNA"/>
</dbReference>
<evidence type="ECO:0000313" key="1">
    <source>
        <dbReference type="EMBL" id="NED96889.1"/>
    </source>
</evidence>
<reference evidence="1 2" key="1">
    <citation type="submission" date="2020-02" db="EMBL/GenBank/DDBJ databases">
        <authorList>
            <person name="Li X.-J."/>
            <person name="Feng X.-M."/>
        </authorList>
    </citation>
    <scope>NUCLEOTIDE SEQUENCE [LARGE SCALE GENOMIC DNA]</scope>
    <source>
        <strain evidence="1 2">CGMCC 4.7225</strain>
    </source>
</reference>